<comment type="caution">
    <text evidence="2">The sequence shown here is derived from an EMBL/GenBank/DDBJ whole genome shotgun (WGS) entry which is preliminary data.</text>
</comment>
<evidence type="ECO:0000313" key="3">
    <source>
        <dbReference type="Proteomes" id="UP001229421"/>
    </source>
</evidence>
<proteinExistence type="predicted"/>
<name>A0AAD8KPC1_TARER</name>
<dbReference type="AlphaFoldDB" id="A0AAD8KPC1"/>
<accession>A0AAD8KPC1</accession>
<evidence type="ECO:0000256" key="1">
    <source>
        <dbReference type="SAM" id="Phobius"/>
    </source>
</evidence>
<keyword evidence="1" id="KW-0472">Membrane</keyword>
<organism evidence="2 3">
    <name type="scientific">Tagetes erecta</name>
    <name type="common">African marigold</name>
    <dbReference type="NCBI Taxonomy" id="13708"/>
    <lineage>
        <taxon>Eukaryota</taxon>
        <taxon>Viridiplantae</taxon>
        <taxon>Streptophyta</taxon>
        <taxon>Embryophyta</taxon>
        <taxon>Tracheophyta</taxon>
        <taxon>Spermatophyta</taxon>
        <taxon>Magnoliopsida</taxon>
        <taxon>eudicotyledons</taxon>
        <taxon>Gunneridae</taxon>
        <taxon>Pentapetalae</taxon>
        <taxon>asterids</taxon>
        <taxon>campanulids</taxon>
        <taxon>Asterales</taxon>
        <taxon>Asteraceae</taxon>
        <taxon>Asteroideae</taxon>
        <taxon>Heliantheae alliance</taxon>
        <taxon>Tageteae</taxon>
        <taxon>Tagetes</taxon>
    </lineage>
</organism>
<keyword evidence="1" id="KW-0812">Transmembrane</keyword>
<gene>
    <name evidence="2" type="ORF">QVD17_15504</name>
</gene>
<evidence type="ECO:0000313" key="2">
    <source>
        <dbReference type="EMBL" id="KAK1426824.1"/>
    </source>
</evidence>
<reference evidence="2" key="1">
    <citation type="journal article" date="2023" name="bioRxiv">
        <title>Improved chromosome-level genome assembly for marigold (Tagetes erecta).</title>
        <authorList>
            <person name="Jiang F."/>
            <person name="Yuan L."/>
            <person name="Wang S."/>
            <person name="Wang H."/>
            <person name="Xu D."/>
            <person name="Wang A."/>
            <person name="Fan W."/>
        </authorList>
    </citation>
    <scope>NUCLEOTIDE SEQUENCE</scope>
    <source>
        <strain evidence="2">WSJ</strain>
        <tissue evidence="2">Leaf</tissue>
    </source>
</reference>
<protein>
    <submittedName>
        <fullName evidence="2">Uncharacterized protein</fullName>
    </submittedName>
</protein>
<feature type="transmembrane region" description="Helical" evidence="1">
    <location>
        <begin position="9"/>
        <end position="26"/>
    </location>
</feature>
<keyword evidence="1" id="KW-1133">Transmembrane helix</keyword>
<dbReference type="Proteomes" id="UP001229421">
    <property type="component" value="Unassembled WGS sequence"/>
</dbReference>
<keyword evidence="3" id="KW-1185">Reference proteome</keyword>
<sequence length="72" mass="8292">MQLSFHPNICRKVMIFFCQLFFYQGGNVLLRFYSFLCFSFAVENFGCYLLTKQGASMRATSLSSARTFCCAK</sequence>
<dbReference type="EMBL" id="JAUHHV010000004">
    <property type="protein sequence ID" value="KAK1426824.1"/>
    <property type="molecule type" value="Genomic_DNA"/>
</dbReference>